<dbReference type="EMBL" id="JAQQWI010000016">
    <property type="protein sequence ID" value="KAK8009489.1"/>
    <property type="molecule type" value="Genomic_DNA"/>
</dbReference>
<dbReference type="Proteomes" id="UP001396898">
    <property type="component" value="Unassembled WGS sequence"/>
</dbReference>
<evidence type="ECO:0000313" key="2">
    <source>
        <dbReference type="Proteomes" id="UP001396898"/>
    </source>
</evidence>
<dbReference type="SUPFAM" id="SSF51905">
    <property type="entry name" value="FAD/NAD(P)-binding domain"/>
    <property type="match status" value="1"/>
</dbReference>
<organism evidence="1 2">
    <name type="scientific">Apiospora marii</name>
    <dbReference type="NCBI Taxonomy" id="335849"/>
    <lineage>
        <taxon>Eukaryota</taxon>
        <taxon>Fungi</taxon>
        <taxon>Dikarya</taxon>
        <taxon>Ascomycota</taxon>
        <taxon>Pezizomycotina</taxon>
        <taxon>Sordariomycetes</taxon>
        <taxon>Xylariomycetidae</taxon>
        <taxon>Amphisphaeriales</taxon>
        <taxon>Apiosporaceae</taxon>
        <taxon>Apiospora</taxon>
    </lineage>
</organism>
<accession>A0ABR1RFV8</accession>
<dbReference type="InterPro" id="IPR036188">
    <property type="entry name" value="FAD/NAD-bd_sf"/>
</dbReference>
<keyword evidence="2" id="KW-1185">Reference proteome</keyword>
<dbReference type="Gene3D" id="3.50.50.60">
    <property type="entry name" value="FAD/NAD(P)-binding domain"/>
    <property type="match status" value="1"/>
</dbReference>
<evidence type="ECO:0000313" key="1">
    <source>
        <dbReference type="EMBL" id="KAK8009489.1"/>
    </source>
</evidence>
<comment type="caution">
    <text evidence="1">The sequence shown here is derived from an EMBL/GenBank/DDBJ whole genome shotgun (WGS) entry which is preliminary data.</text>
</comment>
<protein>
    <submittedName>
        <fullName evidence="1">Uncharacterized protein</fullName>
    </submittedName>
</protein>
<gene>
    <name evidence="1" type="ORF">PG991_012040</name>
</gene>
<proteinExistence type="predicted"/>
<reference evidence="1 2" key="1">
    <citation type="submission" date="2023-01" db="EMBL/GenBank/DDBJ databases">
        <title>Analysis of 21 Apiospora genomes using comparative genomics revels a genus with tremendous synthesis potential of carbohydrate active enzymes and secondary metabolites.</title>
        <authorList>
            <person name="Sorensen T."/>
        </authorList>
    </citation>
    <scope>NUCLEOTIDE SEQUENCE [LARGE SCALE GENOMIC DNA]</scope>
    <source>
        <strain evidence="1 2">CBS 20057</strain>
    </source>
</reference>
<name>A0ABR1RFV8_9PEZI</name>
<sequence>MPQLPQQGNFRGDIFHAKSLPTHAQRFNALTQDIVVIGANKSAMDACYLAAQMSAPSARVHMLIRPSGRGPSWMWRRRGLMDFLSVSRLASTRLFSWFNPNPLASEKQRLFQRSWLGAVICGLFWKFLDLCVLASSQYIAPGSWASLRPLRPRYSTFWMGNSL</sequence>